<feature type="transmembrane region" description="Helical" evidence="1">
    <location>
        <begin position="21"/>
        <end position="39"/>
    </location>
</feature>
<evidence type="ECO:0000256" key="1">
    <source>
        <dbReference type="SAM" id="Phobius"/>
    </source>
</evidence>
<organism evidence="2">
    <name type="scientific">Rhizophora mucronata</name>
    <name type="common">Asiatic mangrove</name>
    <dbReference type="NCBI Taxonomy" id="61149"/>
    <lineage>
        <taxon>Eukaryota</taxon>
        <taxon>Viridiplantae</taxon>
        <taxon>Streptophyta</taxon>
        <taxon>Embryophyta</taxon>
        <taxon>Tracheophyta</taxon>
        <taxon>Spermatophyta</taxon>
        <taxon>Magnoliopsida</taxon>
        <taxon>eudicotyledons</taxon>
        <taxon>Gunneridae</taxon>
        <taxon>Pentapetalae</taxon>
        <taxon>rosids</taxon>
        <taxon>fabids</taxon>
        <taxon>Malpighiales</taxon>
        <taxon>Rhizophoraceae</taxon>
        <taxon>Rhizophora</taxon>
    </lineage>
</organism>
<protein>
    <submittedName>
        <fullName evidence="2">Uncharacterized protein</fullName>
    </submittedName>
</protein>
<evidence type="ECO:0000313" key="2">
    <source>
        <dbReference type="EMBL" id="MBX64352.1"/>
    </source>
</evidence>
<keyword evidence="1" id="KW-0472">Membrane</keyword>
<dbReference type="AlphaFoldDB" id="A0A2P2QBI2"/>
<keyword evidence="1" id="KW-1133">Transmembrane helix</keyword>
<dbReference type="EMBL" id="GGEC01083868">
    <property type="protein sequence ID" value="MBX64352.1"/>
    <property type="molecule type" value="Transcribed_RNA"/>
</dbReference>
<reference evidence="2" key="1">
    <citation type="submission" date="2018-02" db="EMBL/GenBank/DDBJ databases">
        <title>Rhizophora mucronata_Transcriptome.</title>
        <authorList>
            <person name="Meera S.P."/>
            <person name="Sreeshan A."/>
            <person name="Augustine A."/>
        </authorList>
    </citation>
    <scope>NUCLEOTIDE SEQUENCE</scope>
    <source>
        <tissue evidence="2">Leaf</tissue>
    </source>
</reference>
<name>A0A2P2QBI2_RHIMU</name>
<accession>A0A2P2QBI2</accession>
<sequence>MKIFVQKIALAFYEPRNFYNFNCYFLYVLLLSIGIHVNLCVHNKHDTCAQLNFTCKFNISHAGRLVRDK</sequence>
<proteinExistence type="predicted"/>
<keyword evidence="1" id="KW-0812">Transmembrane</keyword>